<evidence type="ECO:0000259" key="4">
    <source>
        <dbReference type="SMART" id="SM00198"/>
    </source>
</evidence>
<feature type="signal peptide" evidence="3">
    <location>
        <begin position="1"/>
        <end position="24"/>
    </location>
</feature>
<dbReference type="InterPro" id="IPR018244">
    <property type="entry name" value="Allrgn_V5/Tpx1_CS"/>
</dbReference>
<dbReference type="InterPro" id="IPR001283">
    <property type="entry name" value="CRISP-related"/>
</dbReference>
<gene>
    <name evidence="5" type="ORF">JCGZ_09868</name>
</gene>
<dbReference type="AlphaFoldDB" id="A0A067KI42"/>
<dbReference type="KEGG" id="jcu:105635973"/>
<dbReference type="SMART" id="SM00198">
    <property type="entry name" value="SCP"/>
    <property type="match status" value="1"/>
</dbReference>
<keyword evidence="3" id="KW-0732">Signal</keyword>
<evidence type="ECO:0000313" key="5">
    <source>
        <dbReference type="EMBL" id="KDP35896.1"/>
    </source>
</evidence>
<evidence type="ECO:0000256" key="3">
    <source>
        <dbReference type="SAM" id="SignalP"/>
    </source>
</evidence>
<dbReference type="CDD" id="cd05381">
    <property type="entry name" value="CAP_PR-1"/>
    <property type="match status" value="1"/>
</dbReference>
<sequence length="170" mass="18659">MGFNKLVVKALIFMALTMVPLSLAHHSAHHSAAHDSPKDYLAAHNCARAELGIALLCWNTTLVKYAKHYTKSLVASCSLEHSVGCPYGENLGQGFGKFSGVDGVKLWVDGQAHYDYQSNTCVGGKCRHYTQVIWKNTKEVGCASVRCGEGWKIISCNYYPPGNYVGEKPY</sequence>
<keyword evidence="2" id="KW-0611">Plant defense</keyword>
<dbReference type="InterPro" id="IPR002413">
    <property type="entry name" value="V5_allergen-like"/>
</dbReference>
<dbReference type="PROSITE" id="PS01010">
    <property type="entry name" value="CRISP_2"/>
    <property type="match status" value="1"/>
</dbReference>
<dbReference type="PROSITE" id="PS01009">
    <property type="entry name" value="CRISP_1"/>
    <property type="match status" value="1"/>
</dbReference>
<proteinExistence type="predicted"/>
<protein>
    <recommendedName>
        <fullName evidence="4">SCP domain-containing protein</fullName>
    </recommendedName>
</protein>
<reference evidence="5 6" key="1">
    <citation type="journal article" date="2014" name="PLoS ONE">
        <title>Global Analysis of Gene Expression Profiles in Physic Nut (Jatropha curcas L.) Seedlings Exposed to Salt Stress.</title>
        <authorList>
            <person name="Zhang L."/>
            <person name="Zhang C."/>
            <person name="Wu P."/>
            <person name="Chen Y."/>
            <person name="Li M."/>
            <person name="Jiang H."/>
            <person name="Wu G."/>
        </authorList>
    </citation>
    <scope>NUCLEOTIDE SEQUENCE [LARGE SCALE GENOMIC DNA]</scope>
    <source>
        <strain evidence="6">cv. GZQX0401</strain>
        <tissue evidence="5">Young leaves</tissue>
    </source>
</reference>
<dbReference type="Gene3D" id="3.40.33.10">
    <property type="entry name" value="CAP"/>
    <property type="match status" value="1"/>
</dbReference>
<dbReference type="PRINTS" id="PR00837">
    <property type="entry name" value="V5TPXLIKE"/>
</dbReference>
<dbReference type="Pfam" id="PF00188">
    <property type="entry name" value="CAP"/>
    <property type="match status" value="1"/>
</dbReference>
<evidence type="ECO:0000256" key="2">
    <source>
        <dbReference type="ARBA" id="ARBA00023265"/>
    </source>
</evidence>
<dbReference type="Proteomes" id="UP000027138">
    <property type="component" value="Unassembled WGS sequence"/>
</dbReference>
<dbReference type="OrthoDB" id="337038at2759"/>
<dbReference type="PRINTS" id="PR00838">
    <property type="entry name" value="V5ALLERGEN"/>
</dbReference>
<dbReference type="InterPro" id="IPR014044">
    <property type="entry name" value="CAP_dom"/>
</dbReference>
<feature type="domain" description="SCP" evidence="4">
    <location>
        <begin position="35"/>
        <end position="166"/>
    </location>
</feature>
<evidence type="ECO:0000256" key="1">
    <source>
        <dbReference type="ARBA" id="ARBA00003143"/>
    </source>
</evidence>
<feature type="chain" id="PRO_5001639621" description="SCP domain-containing protein" evidence="3">
    <location>
        <begin position="25"/>
        <end position="170"/>
    </location>
</feature>
<dbReference type="EMBL" id="KK914463">
    <property type="protein sequence ID" value="KDP35896.1"/>
    <property type="molecule type" value="Genomic_DNA"/>
</dbReference>
<accession>A0A067KI42</accession>
<dbReference type="PANTHER" id="PTHR10334">
    <property type="entry name" value="CYSTEINE-RICH SECRETORY PROTEIN-RELATED"/>
    <property type="match status" value="1"/>
</dbReference>
<dbReference type="SUPFAM" id="SSF55797">
    <property type="entry name" value="PR-1-like"/>
    <property type="match status" value="1"/>
</dbReference>
<dbReference type="InterPro" id="IPR035940">
    <property type="entry name" value="CAP_sf"/>
</dbReference>
<comment type="function">
    <text evidence="1">Probably involved in the defense reaction of plants against pathogens.</text>
</comment>
<dbReference type="GO" id="GO:0005576">
    <property type="term" value="C:extracellular region"/>
    <property type="evidence" value="ECO:0007669"/>
    <property type="project" value="InterPro"/>
</dbReference>
<organism evidence="5 6">
    <name type="scientific">Jatropha curcas</name>
    <name type="common">Barbados nut</name>
    <dbReference type="NCBI Taxonomy" id="180498"/>
    <lineage>
        <taxon>Eukaryota</taxon>
        <taxon>Viridiplantae</taxon>
        <taxon>Streptophyta</taxon>
        <taxon>Embryophyta</taxon>
        <taxon>Tracheophyta</taxon>
        <taxon>Spermatophyta</taxon>
        <taxon>Magnoliopsida</taxon>
        <taxon>eudicotyledons</taxon>
        <taxon>Gunneridae</taxon>
        <taxon>Pentapetalae</taxon>
        <taxon>rosids</taxon>
        <taxon>fabids</taxon>
        <taxon>Malpighiales</taxon>
        <taxon>Euphorbiaceae</taxon>
        <taxon>Crotonoideae</taxon>
        <taxon>Jatropheae</taxon>
        <taxon>Jatropha</taxon>
    </lineage>
</organism>
<name>A0A067KI42_JATCU</name>
<keyword evidence="2" id="KW-0568">Pathogenesis-related protein</keyword>
<evidence type="ECO:0000313" key="6">
    <source>
        <dbReference type="Proteomes" id="UP000027138"/>
    </source>
</evidence>
<keyword evidence="6" id="KW-1185">Reference proteome</keyword>
<dbReference type="FunFam" id="3.40.33.10:FF:000004">
    <property type="entry name" value="CAP, cysteine-rich secretory protein, antigen 5"/>
    <property type="match status" value="1"/>
</dbReference>